<dbReference type="EMBL" id="BQKI01000072">
    <property type="protein sequence ID" value="GJN16274.1"/>
    <property type="molecule type" value="Genomic_DNA"/>
</dbReference>
<reference evidence="2" key="2">
    <citation type="submission" date="2021-12" db="EMBL/GenBank/DDBJ databases">
        <title>Resequencing data analysis of finger millet.</title>
        <authorList>
            <person name="Hatakeyama M."/>
            <person name="Aluri S."/>
            <person name="Balachadran M.T."/>
            <person name="Sivarajan S.R."/>
            <person name="Poveda L."/>
            <person name="Shimizu-Inatsugi R."/>
            <person name="Schlapbach R."/>
            <person name="Sreeman S.M."/>
            <person name="Shimizu K.K."/>
        </authorList>
    </citation>
    <scope>NUCLEOTIDE SEQUENCE</scope>
</reference>
<feature type="domain" description="F-box associated beta-propeller type 3" evidence="1">
    <location>
        <begin position="23"/>
        <end position="246"/>
    </location>
</feature>
<dbReference type="AlphaFoldDB" id="A0AAV5DYZ6"/>
<evidence type="ECO:0000313" key="4">
    <source>
        <dbReference type="Proteomes" id="UP001054889"/>
    </source>
</evidence>
<gene>
    <name evidence="2" type="primary">gb03241</name>
    <name evidence="3" type="synonym">gb03321</name>
    <name evidence="2" type="ORF">PR202_gb03241</name>
    <name evidence="3" type="ORF">PR202_gb03321</name>
</gene>
<evidence type="ECO:0000313" key="2">
    <source>
        <dbReference type="EMBL" id="GJN16274.1"/>
    </source>
</evidence>
<dbReference type="InterPro" id="IPR013187">
    <property type="entry name" value="F-box-assoc_dom_typ3"/>
</dbReference>
<dbReference type="EMBL" id="BQKI01000072">
    <property type="protein sequence ID" value="GJN16343.1"/>
    <property type="molecule type" value="Genomic_DNA"/>
</dbReference>
<proteinExistence type="predicted"/>
<organism evidence="2 4">
    <name type="scientific">Eleusine coracana subsp. coracana</name>
    <dbReference type="NCBI Taxonomy" id="191504"/>
    <lineage>
        <taxon>Eukaryota</taxon>
        <taxon>Viridiplantae</taxon>
        <taxon>Streptophyta</taxon>
        <taxon>Embryophyta</taxon>
        <taxon>Tracheophyta</taxon>
        <taxon>Spermatophyta</taxon>
        <taxon>Magnoliopsida</taxon>
        <taxon>Liliopsida</taxon>
        <taxon>Poales</taxon>
        <taxon>Poaceae</taxon>
        <taxon>PACMAD clade</taxon>
        <taxon>Chloridoideae</taxon>
        <taxon>Cynodonteae</taxon>
        <taxon>Eleusininae</taxon>
        <taxon>Eleusine</taxon>
    </lineage>
</organism>
<reference evidence="2" key="1">
    <citation type="journal article" date="2018" name="DNA Res.">
        <title>Multiple hybrid de novo genome assembly of finger millet, an orphan allotetraploid crop.</title>
        <authorList>
            <person name="Hatakeyama M."/>
            <person name="Aluri S."/>
            <person name="Balachadran M.T."/>
            <person name="Sivarajan S.R."/>
            <person name="Patrignani A."/>
            <person name="Gruter S."/>
            <person name="Poveda L."/>
            <person name="Shimizu-Inatsugi R."/>
            <person name="Baeten J."/>
            <person name="Francoijs K.J."/>
            <person name="Nataraja K.N."/>
            <person name="Reddy Y.A.N."/>
            <person name="Phadnis S."/>
            <person name="Ravikumar R.L."/>
            <person name="Schlapbach R."/>
            <person name="Sreeman S.M."/>
            <person name="Shimizu K.K."/>
        </authorList>
    </citation>
    <scope>NUCLEOTIDE SEQUENCE</scope>
</reference>
<sequence length="316" mass="35695">MDSSGRVVKQVPSMEGLALVRSRLDLVCVADMEGNCSVIDPVTGTVSQLPNTPPELDWWGNIPVTKDDYVFNAFLLGRVDSTGDCKVLRLSRVERGRTYHLISSVLTLDDADGVQRWRPTGSPEFIVNTHSGVVVGDAVYYFWWTAMYPEEDQWDLIRNNGDVPDCIARFNLEAEKWTTISGPCLLDGHDDWTEYFSMLSKSSTLAELRGNLVLAHNFSSRSLLDLWFLTDTESCLWVKEYSIWTEQVIPSFMRIVKPLLLLDDGRILIFLGHRPGALFLYDPSNIVFSRLDTAYVDEVGLYTGRVLSLRSAIKVQ</sequence>
<evidence type="ECO:0000313" key="3">
    <source>
        <dbReference type="EMBL" id="GJN16343.1"/>
    </source>
</evidence>
<dbReference type="PANTHER" id="PTHR31111:SF133">
    <property type="entry name" value="OS07G0196600 PROTEIN"/>
    <property type="match status" value="1"/>
</dbReference>
<protein>
    <recommendedName>
        <fullName evidence="1">F-box associated beta-propeller type 3 domain-containing protein</fullName>
    </recommendedName>
</protein>
<name>A0AAV5DYZ6_ELECO</name>
<keyword evidence="4" id="KW-1185">Reference proteome</keyword>
<dbReference type="PANTHER" id="PTHR31111">
    <property type="entry name" value="BNAA05G37150D PROTEIN-RELATED"/>
    <property type="match status" value="1"/>
</dbReference>
<dbReference type="Proteomes" id="UP001054889">
    <property type="component" value="Unassembled WGS sequence"/>
</dbReference>
<dbReference type="Pfam" id="PF08268">
    <property type="entry name" value="FBA_3"/>
    <property type="match status" value="1"/>
</dbReference>
<accession>A0AAV5DYZ6</accession>
<evidence type="ECO:0000259" key="1">
    <source>
        <dbReference type="Pfam" id="PF08268"/>
    </source>
</evidence>
<comment type="caution">
    <text evidence="2">The sequence shown here is derived from an EMBL/GenBank/DDBJ whole genome shotgun (WGS) entry which is preliminary data.</text>
</comment>